<dbReference type="Proteomes" id="UP001383192">
    <property type="component" value="Unassembled WGS sequence"/>
</dbReference>
<dbReference type="AlphaFoldDB" id="A0AAW0DPJ1"/>
<organism evidence="1 2">
    <name type="scientific">Paramarasmius palmivorus</name>
    <dbReference type="NCBI Taxonomy" id="297713"/>
    <lineage>
        <taxon>Eukaryota</taxon>
        <taxon>Fungi</taxon>
        <taxon>Dikarya</taxon>
        <taxon>Basidiomycota</taxon>
        <taxon>Agaricomycotina</taxon>
        <taxon>Agaricomycetes</taxon>
        <taxon>Agaricomycetidae</taxon>
        <taxon>Agaricales</taxon>
        <taxon>Marasmiineae</taxon>
        <taxon>Marasmiaceae</taxon>
        <taxon>Paramarasmius</taxon>
    </lineage>
</organism>
<sequence length="217" mass="24921">MTGKEPVLLLCNHCTKSKPAKELGYCECFTSLYCRPSIDPAKAHDKQYMKKIKAEAKDRVAHLHIGCYRPENPVDSAIGKYLVRNEVQILELLQNKIESYLADPSSPVLDIQQFFEQTLFTLPMKHRWAGDPTSSYNIRYDYSTVIIDRDNKATPEAKTFARKLSAMMDGRCLIRASIRIFSDNGTIYNVDKLWAVELHWCDDSLLFVDTLLTLHQQ</sequence>
<gene>
    <name evidence="1" type="ORF">VNI00_004020</name>
</gene>
<keyword evidence="2" id="KW-1185">Reference proteome</keyword>
<protein>
    <submittedName>
        <fullName evidence="1">Uncharacterized protein</fullName>
    </submittedName>
</protein>
<comment type="caution">
    <text evidence="1">The sequence shown here is derived from an EMBL/GenBank/DDBJ whole genome shotgun (WGS) entry which is preliminary data.</text>
</comment>
<reference evidence="1 2" key="1">
    <citation type="submission" date="2024-01" db="EMBL/GenBank/DDBJ databases">
        <title>A draft genome for a cacao thread blight-causing isolate of Paramarasmius palmivorus.</title>
        <authorList>
            <person name="Baruah I.K."/>
            <person name="Bukari Y."/>
            <person name="Amoako-Attah I."/>
            <person name="Meinhardt L.W."/>
            <person name="Bailey B.A."/>
            <person name="Cohen S.P."/>
        </authorList>
    </citation>
    <scope>NUCLEOTIDE SEQUENCE [LARGE SCALE GENOMIC DNA]</scope>
    <source>
        <strain evidence="1 2">GH-12</strain>
    </source>
</reference>
<evidence type="ECO:0000313" key="2">
    <source>
        <dbReference type="Proteomes" id="UP001383192"/>
    </source>
</evidence>
<evidence type="ECO:0000313" key="1">
    <source>
        <dbReference type="EMBL" id="KAK7053394.1"/>
    </source>
</evidence>
<accession>A0AAW0DPJ1</accession>
<name>A0AAW0DPJ1_9AGAR</name>
<dbReference type="EMBL" id="JAYKXP010000010">
    <property type="protein sequence ID" value="KAK7053394.1"/>
    <property type="molecule type" value="Genomic_DNA"/>
</dbReference>
<proteinExistence type="predicted"/>